<gene>
    <name evidence="9" type="ORF">BSR29_04820</name>
</gene>
<organism evidence="9 10">
    <name type="scientific">Boudabousia liubingyangii</name>
    <dbReference type="NCBI Taxonomy" id="1921764"/>
    <lineage>
        <taxon>Bacteria</taxon>
        <taxon>Bacillati</taxon>
        <taxon>Actinomycetota</taxon>
        <taxon>Actinomycetes</taxon>
        <taxon>Actinomycetales</taxon>
        <taxon>Actinomycetaceae</taxon>
        <taxon>Boudabousia</taxon>
    </lineage>
</organism>
<dbReference type="PANTHER" id="PTHR43311">
    <property type="entry name" value="GLUTAMATE--TRNA LIGASE"/>
    <property type="match status" value="1"/>
</dbReference>
<keyword evidence="5 7" id="KW-0067">ATP-binding</keyword>
<evidence type="ECO:0000259" key="8">
    <source>
        <dbReference type="Pfam" id="PF00749"/>
    </source>
</evidence>
<feature type="domain" description="Glutamyl/glutaminyl-tRNA synthetase class Ib catalytic" evidence="8">
    <location>
        <begin position="11"/>
        <end position="272"/>
    </location>
</feature>
<dbReference type="Proteomes" id="UP000186785">
    <property type="component" value="Unassembled WGS sequence"/>
</dbReference>
<dbReference type="STRING" id="1921764.BSR28_06840"/>
<sequence length="312" mass="34530">MPSSFRGGAGRFAPSPTGDLHLGNLRTAILAHAWAKATGRRCLLRVEDIDRVRSGSTERQLEQLQQLGLRYDAAPLIQTTRTEAHHRAIETLRSRGFLFECYCSRKDIQEAASAPHTPPGHYPGTCLHLSEEELAQKRELFAQQGRQPALRLNVPEKEWTIFDELHGDYTGPVDNVVIRRNDGAVAYNLAVVVDDAYQGIDQVTRGDDLLSQAPTQAAIAHALGLAEPVYVHVPLALNQEGQRLSKRDGAVTLPDLQEQGIEVPQVVNLIARSLDLGPQVDACQSVTDLLQVLDESTLRRMPLHPWVWDGQI</sequence>
<evidence type="ECO:0000256" key="6">
    <source>
        <dbReference type="ARBA" id="ARBA00023146"/>
    </source>
</evidence>
<evidence type="ECO:0000313" key="9">
    <source>
        <dbReference type="EMBL" id="OKL48015.1"/>
    </source>
</evidence>
<dbReference type="GO" id="GO:0006424">
    <property type="term" value="P:glutamyl-tRNA aminoacylation"/>
    <property type="evidence" value="ECO:0007669"/>
    <property type="project" value="TreeGrafter"/>
</dbReference>
<dbReference type="GO" id="GO:0005524">
    <property type="term" value="F:ATP binding"/>
    <property type="evidence" value="ECO:0007669"/>
    <property type="project" value="UniProtKB-KW"/>
</dbReference>
<evidence type="ECO:0000256" key="2">
    <source>
        <dbReference type="ARBA" id="ARBA00022723"/>
    </source>
</evidence>
<evidence type="ECO:0000256" key="5">
    <source>
        <dbReference type="ARBA" id="ARBA00022840"/>
    </source>
</evidence>
<dbReference type="PRINTS" id="PR00987">
    <property type="entry name" value="TRNASYNTHGLU"/>
</dbReference>
<dbReference type="NCBIfam" id="NF004315">
    <property type="entry name" value="PRK05710.1-4"/>
    <property type="match status" value="1"/>
</dbReference>
<dbReference type="InterPro" id="IPR014729">
    <property type="entry name" value="Rossmann-like_a/b/a_fold"/>
</dbReference>
<dbReference type="PANTHER" id="PTHR43311:SF1">
    <property type="entry name" value="GLUTAMYL-Q TRNA(ASP) SYNTHETASE"/>
    <property type="match status" value="1"/>
</dbReference>
<keyword evidence="4" id="KW-0862">Zinc</keyword>
<keyword evidence="2" id="KW-0479">Metal-binding</keyword>
<reference evidence="9 10" key="1">
    <citation type="submission" date="2016-11" db="EMBL/GenBank/DDBJ databases">
        <title>Actinomyces gypaetusis sp. nov. isolated from the vulture Gypaetus barbatus in Qinghai Tibet Plateau China.</title>
        <authorList>
            <person name="Meng X."/>
        </authorList>
    </citation>
    <scope>NUCLEOTIDE SEQUENCE [LARGE SCALE GENOMIC DNA]</scope>
    <source>
        <strain evidence="9 10">VUL4_2</strain>
    </source>
</reference>
<proteinExistence type="inferred from homology"/>
<dbReference type="PROSITE" id="PS00178">
    <property type="entry name" value="AA_TRNA_LIGASE_I"/>
    <property type="match status" value="1"/>
</dbReference>
<keyword evidence="3 7" id="KW-0547">Nucleotide-binding</keyword>
<dbReference type="InterPro" id="IPR000924">
    <property type="entry name" value="Glu/Gln-tRNA-synth"/>
</dbReference>
<evidence type="ECO:0000313" key="10">
    <source>
        <dbReference type="Proteomes" id="UP000186785"/>
    </source>
</evidence>
<dbReference type="InterPro" id="IPR020058">
    <property type="entry name" value="Glu/Gln-tRNA-synth_Ib_cat-dom"/>
</dbReference>
<dbReference type="InterPro" id="IPR001412">
    <property type="entry name" value="aa-tRNA-synth_I_CS"/>
</dbReference>
<keyword evidence="6 7" id="KW-0030">Aminoacyl-tRNA synthetase</keyword>
<dbReference type="GO" id="GO:0005829">
    <property type="term" value="C:cytosol"/>
    <property type="evidence" value="ECO:0007669"/>
    <property type="project" value="TreeGrafter"/>
</dbReference>
<dbReference type="EMBL" id="MQSV01000003">
    <property type="protein sequence ID" value="OKL48015.1"/>
    <property type="molecule type" value="Genomic_DNA"/>
</dbReference>
<dbReference type="GO" id="GO:0004818">
    <property type="term" value="F:glutamate-tRNA ligase activity"/>
    <property type="evidence" value="ECO:0007669"/>
    <property type="project" value="TreeGrafter"/>
</dbReference>
<dbReference type="SUPFAM" id="SSF52374">
    <property type="entry name" value="Nucleotidylyl transferase"/>
    <property type="match status" value="1"/>
</dbReference>
<dbReference type="OrthoDB" id="9807503at2"/>
<dbReference type="Gene3D" id="3.40.50.620">
    <property type="entry name" value="HUPs"/>
    <property type="match status" value="1"/>
</dbReference>
<evidence type="ECO:0000256" key="7">
    <source>
        <dbReference type="RuleBase" id="RU363037"/>
    </source>
</evidence>
<evidence type="ECO:0000256" key="1">
    <source>
        <dbReference type="ARBA" id="ARBA00022598"/>
    </source>
</evidence>
<name>A0A1Q5PLS2_9ACTO</name>
<comment type="similarity">
    <text evidence="7">Belongs to the class-I aminoacyl-tRNA synthetase family.</text>
</comment>
<evidence type="ECO:0000256" key="3">
    <source>
        <dbReference type="ARBA" id="ARBA00022741"/>
    </source>
</evidence>
<keyword evidence="7" id="KW-0648">Protein biosynthesis</keyword>
<keyword evidence="10" id="KW-1185">Reference proteome</keyword>
<evidence type="ECO:0000256" key="4">
    <source>
        <dbReference type="ARBA" id="ARBA00022833"/>
    </source>
</evidence>
<dbReference type="InterPro" id="IPR049940">
    <property type="entry name" value="GluQ/Sye"/>
</dbReference>
<keyword evidence="1 7" id="KW-0436">Ligase</keyword>
<protein>
    <submittedName>
        <fullName evidence="9">tRNA glutamyl-Q(34) synthetase GluQRS</fullName>
    </submittedName>
</protein>
<comment type="caution">
    <text evidence="9">The sequence shown here is derived from an EMBL/GenBank/DDBJ whole genome shotgun (WGS) entry which is preliminary data.</text>
</comment>
<dbReference type="AlphaFoldDB" id="A0A1Q5PLS2"/>
<dbReference type="Pfam" id="PF00749">
    <property type="entry name" value="tRNA-synt_1c"/>
    <property type="match status" value="1"/>
</dbReference>
<dbReference type="RefSeq" id="WP_073709373.1">
    <property type="nucleotide sequence ID" value="NZ_MQSV01000003.1"/>
</dbReference>
<accession>A0A1Q5PLS2</accession>